<comment type="similarity">
    <text evidence="1">Belongs to the sigma-70 factor family. ECF subfamily.</text>
</comment>
<evidence type="ECO:0000259" key="6">
    <source>
        <dbReference type="Pfam" id="PF08281"/>
    </source>
</evidence>
<accession>A0A1H4L8V5</accession>
<protein>
    <submittedName>
        <fullName evidence="7">RNA polymerase sigma-70 factor, ECF subfamily</fullName>
    </submittedName>
</protein>
<evidence type="ECO:0000313" key="8">
    <source>
        <dbReference type="Proteomes" id="UP000183038"/>
    </source>
</evidence>
<proteinExistence type="inferred from homology"/>
<dbReference type="Gene3D" id="1.10.10.10">
    <property type="entry name" value="Winged helix-like DNA-binding domain superfamily/Winged helix DNA-binding domain"/>
    <property type="match status" value="1"/>
</dbReference>
<evidence type="ECO:0000256" key="2">
    <source>
        <dbReference type="ARBA" id="ARBA00023015"/>
    </source>
</evidence>
<dbReference type="InterPro" id="IPR039425">
    <property type="entry name" value="RNA_pol_sigma-70-like"/>
</dbReference>
<dbReference type="SUPFAM" id="SSF88659">
    <property type="entry name" value="Sigma3 and sigma4 domains of RNA polymerase sigma factors"/>
    <property type="match status" value="1"/>
</dbReference>
<feature type="domain" description="RNA polymerase sigma-70 region 2" evidence="5">
    <location>
        <begin position="12"/>
        <end position="79"/>
    </location>
</feature>
<gene>
    <name evidence="7" type="ORF">SAMN05192540_1220</name>
</gene>
<keyword evidence="2" id="KW-0805">Transcription regulation</keyword>
<dbReference type="InterPro" id="IPR036388">
    <property type="entry name" value="WH-like_DNA-bd_sf"/>
</dbReference>
<dbReference type="InterPro" id="IPR013324">
    <property type="entry name" value="RNA_pol_sigma_r3/r4-like"/>
</dbReference>
<dbReference type="InterPro" id="IPR007627">
    <property type="entry name" value="RNA_pol_sigma70_r2"/>
</dbReference>
<name>A0A1H4L8V5_9FLAO</name>
<dbReference type="InterPro" id="IPR013325">
    <property type="entry name" value="RNA_pol_sigma_r2"/>
</dbReference>
<dbReference type="GO" id="GO:0006352">
    <property type="term" value="P:DNA-templated transcription initiation"/>
    <property type="evidence" value="ECO:0007669"/>
    <property type="project" value="InterPro"/>
</dbReference>
<dbReference type="Pfam" id="PF08281">
    <property type="entry name" value="Sigma70_r4_2"/>
    <property type="match status" value="1"/>
</dbReference>
<feature type="domain" description="RNA polymerase sigma factor 70 region 4 type 2" evidence="6">
    <location>
        <begin position="106"/>
        <end position="157"/>
    </location>
</feature>
<dbReference type="EMBL" id="FNTB01000001">
    <property type="protein sequence ID" value="SEB66888.1"/>
    <property type="molecule type" value="Genomic_DNA"/>
</dbReference>
<evidence type="ECO:0000256" key="4">
    <source>
        <dbReference type="ARBA" id="ARBA00023163"/>
    </source>
</evidence>
<dbReference type="Pfam" id="PF04542">
    <property type="entry name" value="Sigma70_r2"/>
    <property type="match status" value="1"/>
</dbReference>
<dbReference type="RefSeq" id="WP_074670926.1">
    <property type="nucleotide sequence ID" value="NZ_FNTB01000001.1"/>
</dbReference>
<dbReference type="GO" id="GO:0016987">
    <property type="term" value="F:sigma factor activity"/>
    <property type="evidence" value="ECO:0007669"/>
    <property type="project" value="UniProtKB-KW"/>
</dbReference>
<dbReference type="SUPFAM" id="SSF88946">
    <property type="entry name" value="Sigma2 domain of RNA polymerase sigma factors"/>
    <property type="match status" value="1"/>
</dbReference>
<dbReference type="PANTHER" id="PTHR43133:SF45">
    <property type="entry name" value="RNA POLYMERASE ECF-TYPE SIGMA FACTOR"/>
    <property type="match status" value="1"/>
</dbReference>
<keyword evidence="4" id="KW-0804">Transcription</keyword>
<keyword evidence="3" id="KW-0731">Sigma factor</keyword>
<sequence length="166" mass="19486">MTPKETTYKKIYEINYPKVMRLCMGYTGGNDVLAKDLTQETFIKVWKNLDTFRNESGIATWIYRICVNTCLAEIRRKKKEEKKLQIDDLQISESSEDPVEKEDMLFQLYKCINQLSSTNKAIILLELEDVPQVEISEIIGIKHDAIRTRIHRIKQQLTKCANHEQF</sequence>
<dbReference type="OrthoDB" id="9780326at2"/>
<evidence type="ECO:0000313" key="7">
    <source>
        <dbReference type="EMBL" id="SEB66888.1"/>
    </source>
</evidence>
<dbReference type="InterPro" id="IPR013249">
    <property type="entry name" value="RNA_pol_sigma70_r4_t2"/>
</dbReference>
<dbReference type="NCBIfam" id="TIGR02937">
    <property type="entry name" value="sigma70-ECF"/>
    <property type="match status" value="1"/>
</dbReference>
<dbReference type="GO" id="GO:0003677">
    <property type="term" value="F:DNA binding"/>
    <property type="evidence" value="ECO:0007669"/>
    <property type="project" value="InterPro"/>
</dbReference>
<evidence type="ECO:0000256" key="1">
    <source>
        <dbReference type="ARBA" id="ARBA00010641"/>
    </source>
</evidence>
<reference evidence="7 8" key="1">
    <citation type="submission" date="2016-10" db="EMBL/GenBank/DDBJ databases">
        <authorList>
            <person name="de Groot N.N."/>
        </authorList>
    </citation>
    <scope>NUCLEOTIDE SEQUENCE [LARGE SCALE GENOMIC DNA]</scope>
    <source>
        <strain evidence="7 8">MAR_2009_71</strain>
    </source>
</reference>
<dbReference type="Gene3D" id="1.10.1740.10">
    <property type="match status" value="1"/>
</dbReference>
<dbReference type="Proteomes" id="UP000183038">
    <property type="component" value="Unassembled WGS sequence"/>
</dbReference>
<organism evidence="7 8">
    <name type="scientific">Maribacter dokdonensis</name>
    <dbReference type="NCBI Taxonomy" id="320912"/>
    <lineage>
        <taxon>Bacteria</taxon>
        <taxon>Pseudomonadati</taxon>
        <taxon>Bacteroidota</taxon>
        <taxon>Flavobacteriia</taxon>
        <taxon>Flavobacteriales</taxon>
        <taxon>Flavobacteriaceae</taxon>
        <taxon>Maribacter</taxon>
    </lineage>
</organism>
<dbReference type="PANTHER" id="PTHR43133">
    <property type="entry name" value="RNA POLYMERASE ECF-TYPE SIGMA FACTO"/>
    <property type="match status" value="1"/>
</dbReference>
<evidence type="ECO:0000256" key="3">
    <source>
        <dbReference type="ARBA" id="ARBA00023082"/>
    </source>
</evidence>
<dbReference type="AlphaFoldDB" id="A0A1H4L8V5"/>
<evidence type="ECO:0000259" key="5">
    <source>
        <dbReference type="Pfam" id="PF04542"/>
    </source>
</evidence>
<dbReference type="InterPro" id="IPR014284">
    <property type="entry name" value="RNA_pol_sigma-70_dom"/>
</dbReference>